<organism evidence="1 2">
    <name type="scientific">Promicromonospora sukumoe</name>
    <dbReference type="NCBI Taxonomy" id="88382"/>
    <lineage>
        <taxon>Bacteria</taxon>
        <taxon>Bacillati</taxon>
        <taxon>Actinomycetota</taxon>
        <taxon>Actinomycetes</taxon>
        <taxon>Micrococcales</taxon>
        <taxon>Promicromonosporaceae</taxon>
        <taxon>Promicromonospora</taxon>
    </lineage>
</organism>
<dbReference type="Proteomes" id="UP000540568">
    <property type="component" value="Unassembled WGS sequence"/>
</dbReference>
<dbReference type="EMBL" id="JACGWV010000002">
    <property type="protein sequence ID" value="MBA8810848.1"/>
    <property type="molecule type" value="Genomic_DNA"/>
</dbReference>
<dbReference type="AlphaFoldDB" id="A0A7W3JDK5"/>
<sequence length="529" mass="56041">MPGISGDFSLPSCEATTVMSQVRRALGATLGTMLLITGAGVIPAEADVREGTVTVTSGGYEVTARVVVEDRSTTTPYELPVDIYLEHDGTAISLDQGWVVVTDSAGRDLRAGDSGLTEIADGHLRAVPRLQNYAPIGDYTVSFTAFVDVDGPSGPASVRIGAADVVTFQVLYRSDLEMTVRSANMPVGAVTTLAGSLGWLVRDSTDEYAPVAATGAVVDFAFDPDGAATRRTLGSAKVDQTGFYSFSTRVAGPGKWYASYAGNETQLAATVRVTQTARPHDLAIHQGTAERTQNGVTAGIRVTSTDVVTTLEPQTVRVDFGVTTFGTILSVYGVHLDGRRGEGIYPNGRHLWPRHKFSGDGTAGYITTRMDALTPPGVYDVGADVTVNSCTKWWGEAYPTSGSCGSKNVRINDDTVTTLTVKRASTTTISASSKVLAKPGWVTLKGSVRKLQLVSKREAAYRLAPKTSVKLYWDPAGSAPARYKKTVSTNAKGAWTAKFPMSASGRWIAEFPGTSLNAPSSRTVSVTVR</sequence>
<keyword evidence="2" id="KW-1185">Reference proteome</keyword>
<comment type="caution">
    <text evidence="1">The sequence shown here is derived from an EMBL/GenBank/DDBJ whole genome shotgun (WGS) entry which is preliminary data.</text>
</comment>
<accession>A0A7W3JDK5</accession>
<proteinExistence type="predicted"/>
<dbReference type="RefSeq" id="WP_182619895.1">
    <property type="nucleotide sequence ID" value="NZ_BAAATF010000017.1"/>
</dbReference>
<evidence type="ECO:0000313" key="1">
    <source>
        <dbReference type="EMBL" id="MBA8810848.1"/>
    </source>
</evidence>
<name>A0A7W3JDK5_9MICO</name>
<evidence type="ECO:0000313" key="2">
    <source>
        <dbReference type="Proteomes" id="UP000540568"/>
    </source>
</evidence>
<reference evidence="1 2" key="1">
    <citation type="submission" date="2020-07" db="EMBL/GenBank/DDBJ databases">
        <title>Sequencing the genomes of 1000 actinobacteria strains.</title>
        <authorList>
            <person name="Klenk H.-P."/>
        </authorList>
    </citation>
    <scope>NUCLEOTIDE SEQUENCE [LARGE SCALE GENOMIC DNA]</scope>
    <source>
        <strain evidence="1 2">DSM 44121</strain>
    </source>
</reference>
<protein>
    <submittedName>
        <fullName evidence="1">Uncharacterized protein</fullName>
    </submittedName>
</protein>
<gene>
    <name evidence="1" type="ORF">FHX71_004824</name>
</gene>